<dbReference type="PANTHER" id="PTHR43300:SF7">
    <property type="entry name" value="UDP-N-ACETYLBACILLOSAMINE N-ACETYLTRANSFERASE"/>
    <property type="match status" value="1"/>
</dbReference>
<comment type="caution">
    <text evidence="2">The sequence shown here is derived from an EMBL/GenBank/DDBJ whole genome shotgun (WGS) entry which is preliminary data.</text>
</comment>
<dbReference type="InterPro" id="IPR050179">
    <property type="entry name" value="Trans_hexapeptide_repeat"/>
</dbReference>
<dbReference type="Proteomes" id="UP000245916">
    <property type="component" value="Unassembled WGS sequence"/>
</dbReference>
<evidence type="ECO:0008006" key="4">
    <source>
        <dbReference type="Google" id="ProtNLM"/>
    </source>
</evidence>
<keyword evidence="3" id="KW-1185">Reference proteome</keyword>
<dbReference type="Gene3D" id="2.160.10.10">
    <property type="entry name" value="Hexapeptide repeat proteins"/>
    <property type="match status" value="1"/>
</dbReference>
<sequence length="302" mass="32655">MFNIDKRARLREFATYFDEIARDIDFYTIGKVPTRVECRLVPITDRRHIREAASCSGIVGFICPADLVDDVPPDVGCAISSDPIAAAYYVHRELCGRSGYFWSDFDTVIAPDAFVHPRAYIDPRNVRIGPGSWVGPNAVVQERSIIGSGCRIGAGTVIGSEAYEIAPIGGRNRLQAHAGGVWIGNNVVFCSNSAVARSIYPVFTRIGDDCSFDNLVHVAHDCELEAGCKMTACSMLSGRVDLAAGAYLGPNSTVSNGLQIGEKSVVTIGATVVRNVRNGARVTGNFAIDHDKFIRNLKATVR</sequence>
<dbReference type="AlphaFoldDB" id="A0A2U2J169"/>
<name>A0A2U2J169_9SPHN</name>
<gene>
    <name evidence="2" type="ORF">DF286_03825</name>
</gene>
<dbReference type="InterPro" id="IPR011004">
    <property type="entry name" value="Trimer_LpxA-like_sf"/>
</dbReference>
<proteinExistence type="inferred from homology"/>
<dbReference type="PANTHER" id="PTHR43300">
    <property type="entry name" value="ACETYLTRANSFERASE"/>
    <property type="match status" value="1"/>
</dbReference>
<evidence type="ECO:0000256" key="1">
    <source>
        <dbReference type="ARBA" id="ARBA00007274"/>
    </source>
</evidence>
<dbReference type="OrthoDB" id="9815592at2"/>
<dbReference type="EMBL" id="QFFF01000001">
    <property type="protein sequence ID" value="PWG02090.1"/>
    <property type="molecule type" value="Genomic_DNA"/>
</dbReference>
<organism evidence="2 3">
    <name type="scientific">Allosphingosinicella humi</name>
    <dbReference type="NCBI Taxonomy" id="2068657"/>
    <lineage>
        <taxon>Bacteria</taxon>
        <taxon>Pseudomonadati</taxon>
        <taxon>Pseudomonadota</taxon>
        <taxon>Alphaproteobacteria</taxon>
        <taxon>Sphingomonadales</taxon>
        <taxon>Sphingomonadaceae</taxon>
        <taxon>Allosphingosinicella</taxon>
    </lineage>
</organism>
<dbReference type="InterPro" id="IPR001451">
    <property type="entry name" value="Hexapep"/>
</dbReference>
<evidence type="ECO:0000313" key="2">
    <source>
        <dbReference type="EMBL" id="PWG02090.1"/>
    </source>
</evidence>
<dbReference type="SUPFAM" id="SSF51161">
    <property type="entry name" value="Trimeric LpxA-like enzymes"/>
    <property type="match status" value="1"/>
</dbReference>
<reference evidence="2 3" key="1">
    <citation type="submission" date="2018-05" db="EMBL/GenBank/DDBJ databases">
        <title>Genome of Sphingosinicella humi QZX222.</title>
        <authorList>
            <person name="Qiao Z."/>
            <person name="Wang G."/>
        </authorList>
    </citation>
    <scope>NUCLEOTIDE SEQUENCE [LARGE SCALE GENOMIC DNA]</scope>
    <source>
        <strain evidence="2 3">QZX222</strain>
    </source>
</reference>
<accession>A0A2U2J169</accession>
<dbReference type="RefSeq" id="WP_109270230.1">
    <property type="nucleotide sequence ID" value="NZ_QFFF01000001.1"/>
</dbReference>
<evidence type="ECO:0000313" key="3">
    <source>
        <dbReference type="Proteomes" id="UP000245916"/>
    </source>
</evidence>
<dbReference type="Pfam" id="PF00132">
    <property type="entry name" value="Hexapep"/>
    <property type="match status" value="1"/>
</dbReference>
<comment type="similarity">
    <text evidence="1">Belongs to the transferase hexapeptide repeat family.</text>
</comment>
<protein>
    <recommendedName>
        <fullName evidence="4">UDP-3-O-(3-hydroxymyristoyl)glucosamine N-acyltransferase</fullName>
    </recommendedName>
</protein>